<reference evidence="2" key="1">
    <citation type="journal article" date="2008" name="Plasmid">
        <title>Molecular characterization of a cryptic plasmid from the psychrotrophic antarctic bacterium Pseudoalteromonas sp. 643A.</title>
        <authorList>
            <person name="Cieslinski H."/>
            <person name="Werbowy K."/>
            <person name="Kur J."/>
            <person name="Turkiewicz M."/>
        </authorList>
    </citation>
    <scope>NUCLEOTIDE SEQUENCE</scope>
    <source>
        <strain evidence="2">643A</strain>
        <plasmid evidence="2">pKW1</plasmid>
    </source>
</reference>
<proteinExistence type="predicted"/>
<organism evidence="2">
    <name type="scientific">Pseudoalteromonas sp. 643A</name>
    <dbReference type="NCBI Taxonomy" id="336179"/>
    <lineage>
        <taxon>Bacteria</taxon>
        <taxon>Pseudomonadati</taxon>
        <taxon>Pseudomonadota</taxon>
        <taxon>Gammaproteobacteria</taxon>
        <taxon>Alteromonadales</taxon>
        <taxon>Pseudoalteromonadaceae</taxon>
        <taxon>Pseudoalteromonas</taxon>
    </lineage>
</organism>
<name>B2ZC69_9GAMM</name>
<evidence type="ECO:0000256" key="1">
    <source>
        <dbReference type="SAM" id="Coils"/>
    </source>
</evidence>
<protein>
    <submittedName>
        <fullName evidence="2">Uncharacterized protein</fullName>
    </submittedName>
</protein>
<dbReference type="RefSeq" id="WP_012425890.1">
    <property type="nucleotide sequence ID" value="NC_010675.1"/>
</dbReference>
<keyword evidence="1" id="KW-0175">Coiled coil</keyword>
<accession>B2ZC69</accession>
<sequence>MQKQLIQQVSQAMQANADTIARQKDVIDYQEQSIERLKRLLTALAETQDKELKALPSMFEALETSLSKHTKEQQAWWNHRKQYTEGQMIIAEQLSKLATTQIQLTTALSEYQSTLVPADELTSDMSALETMLEGSMEQLKSSQNAIQHSQNELTSELKQLEKLINK</sequence>
<feature type="coiled-coil region" evidence="1">
    <location>
        <begin position="118"/>
        <end position="166"/>
    </location>
</feature>
<keyword evidence="2" id="KW-0614">Plasmid</keyword>
<dbReference type="EMBL" id="EU636993">
    <property type="protein sequence ID" value="ACC99592.1"/>
    <property type="molecule type" value="Genomic_DNA"/>
</dbReference>
<gene>
    <name evidence="2" type="primary">hp3</name>
</gene>
<geneLocation type="plasmid" evidence="2">
    <name>pKW1</name>
</geneLocation>
<dbReference type="AlphaFoldDB" id="B2ZC69"/>
<evidence type="ECO:0000313" key="2">
    <source>
        <dbReference type="EMBL" id="ACC99592.1"/>
    </source>
</evidence>